<dbReference type="EMBL" id="GGYP01003599">
    <property type="protein sequence ID" value="MDE48370.1"/>
    <property type="molecule type" value="Transcribed_RNA"/>
</dbReference>
<dbReference type="Gene3D" id="1.20.1070.10">
    <property type="entry name" value="Rhodopsin 7-helix transmembrane proteins"/>
    <property type="match status" value="2"/>
</dbReference>
<evidence type="ECO:0000256" key="3">
    <source>
        <dbReference type="ARBA" id="ARBA00022692"/>
    </source>
</evidence>
<feature type="compositionally biased region" description="Basic and acidic residues" evidence="6">
    <location>
        <begin position="376"/>
        <end position="398"/>
    </location>
</feature>
<dbReference type="CDD" id="cd14978">
    <property type="entry name" value="7tmA_FMRFamide_R-like"/>
    <property type="match status" value="1"/>
</dbReference>
<evidence type="ECO:0000259" key="8">
    <source>
        <dbReference type="PROSITE" id="PS50262"/>
    </source>
</evidence>
<feature type="region of interest" description="Disordered" evidence="6">
    <location>
        <begin position="607"/>
        <end position="646"/>
    </location>
</feature>
<feature type="transmembrane region" description="Helical" evidence="7">
    <location>
        <begin position="839"/>
        <end position="860"/>
    </location>
</feature>
<dbReference type="AlphaFoldDB" id="A0A6G1SEM0"/>
<dbReference type="PROSITE" id="PS50262">
    <property type="entry name" value="G_PROTEIN_RECEP_F1_2"/>
    <property type="match status" value="1"/>
</dbReference>
<accession>A0A6G1SEM0</accession>
<feature type="compositionally biased region" description="Basic and acidic residues" evidence="6">
    <location>
        <begin position="327"/>
        <end position="347"/>
    </location>
</feature>
<feature type="compositionally biased region" description="Polar residues" evidence="6">
    <location>
        <begin position="302"/>
        <end position="315"/>
    </location>
</feature>
<evidence type="ECO:0000256" key="4">
    <source>
        <dbReference type="ARBA" id="ARBA00022989"/>
    </source>
</evidence>
<dbReference type="InterPro" id="IPR017452">
    <property type="entry name" value="GPCR_Rhodpsn_7TM"/>
</dbReference>
<evidence type="ECO:0000256" key="5">
    <source>
        <dbReference type="ARBA" id="ARBA00023136"/>
    </source>
</evidence>
<dbReference type="Pfam" id="PF10324">
    <property type="entry name" value="7TM_GPCR_Srw"/>
    <property type="match status" value="2"/>
</dbReference>
<feature type="region of interest" description="Disordered" evidence="6">
    <location>
        <begin position="514"/>
        <end position="539"/>
    </location>
</feature>
<feature type="transmembrane region" description="Helical" evidence="7">
    <location>
        <begin position="257"/>
        <end position="280"/>
    </location>
</feature>
<feature type="transmembrane region" description="Helical" evidence="7">
    <location>
        <begin position="117"/>
        <end position="137"/>
    </location>
</feature>
<comment type="subcellular location">
    <subcellularLocation>
        <location evidence="1">Membrane</location>
    </subcellularLocation>
</comment>
<feature type="region of interest" description="Disordered" evidence="6">
    <location>
        <begin position="302"/>
        <end position="408"/>
    </location>
</feature>
<evidence type="ECO:0000256" key="7">
    <source>
        <dbReference type="SAM" id="Phobius"/>
    </source>
</evidence>
<proteinExistence type="inferred from homology"/>
<dbReference type="InterPro" id="IPR019427">
    <property type="entry name" value="7TM_GPCR_serpentine_rcpt_Srw"/>
</dbReference>
<feature type="transmembrane region" description="Helical" evidence="7">
    <location>
        <begin position="801"/>
        <end position="827"/>
    </location>
</feature>
<dbReference type="SUPFAM" id="SSF81321">
    <property type="entry name" value="Family A G protein-coupled receptor-like"/>
    <property type="match status" value="1"/>
</dbReference>
<organism evidence="9">
    <name type="scientific">Aceria tosichella</name>
    <name type="common">wheat curl mite</name>
    <dbReference type="NCBI Taxonomy" id="561515"/>
    <lineage>
        <taxon>Eukaryota</taxon>
        <taxon>Metazoa</taxon>
        <taxon>Ecdysozoa</taxon>
        <taxon>Arthropoda</taxon>
        <taxon>Chelicerata</taxon>
        <taxon>Arachnida</taxon>
        <taxon>Acari</taxon>
        <taxon>Acariformes</taxon>
        <taxon>Trombidiformes</taxon>
        <taxon>Prostigmata</taxon>
        <taxon>Eupodina</taxon>
        <taxon>Eriophyoidea</taxon>
        <taxon>Eriophyidae</taxon>
        <taxon>Eriophyinae</taxon>
        <taxon>Aceriini</taxon>
        <taxon>Aceria</taxon>
    </lineage>
</organism>
<feature type="transmembrane region" description="Helical" evidence="7">
    <location>
        <begin position="157"/>
        <end position="184"/>
    </location>
</feature>
<comment type="similarity">
    <text evidence="2">Belongs to the G-protein coupled receptor 1 family.</text>
</comment>
<reference evidence="9" key="1">
    <citation type="submission" date="2018-10" db="EMBL/GenBank/DDBJ databases">
        <title>Transcriptome assembly of Aceria tosichella (Wheat curl mite) Type 2.</title>
        <authorList>
            <person name="Scully E.D."/>
            <person name="Geib S.M."/>
            <person name="Palmer N.A."/>
            <person name="Gupta A.K."/>
            <person name="Sarath G."/>
            <person name="Tatineni S."/>
        </authorList>
    </citation>
    <scope>NUCLEOTIDE SEQUENCE</scope>
    <source>
        <strain evidence="9">LincolnNE</strain>
    </source>
</reference>
<dbReference type="PRINTS" id="PR00237">
    <property type="entry name" value="GPCRRHODOPSN"/>
</dbReference>
<feature type="transmembrane region" description="Helical" evidence="7">
    <location>
        <begin position="205"/>
        <end position="227"/>
    </location>
</feature>
<dbReference type="InterPro" id="IPR053219">
    <property type="entry name" value="GPCR_Dmsr-1"/>
</dbReference>
<dbReference type="GO" id="GO:0005886">
    <property type="term" value="C:plasma membrane"/>
    <property type="evidence" value="ECO:0007669"/>
    <property type="project" value="TreeGrafter"/>
</dbReference>
<keyword evidence="5 7" id="KW-0472">Membrane</keyword>
<dbReference type="PANTHER" id="PTHR46273:SF4">
    <property type="entry name" value="AT19640P"/>
    <property type="match status" value="1"/>
</dbReference>
<feature type="transmembrane region" description="Helical" evidence="7">
    <location>
        <begin position="78"/>
        <end position="105"/>
    </location>
</feature>
<sequence length="885" mass="96475">MAIMSVLENTPAILEAGRREVFGQVASEALIEAGSSAASGNLTGATLINGSSSPIGPGAVSNQHRPFYGEVFESFHTVYWPIHCVMCLVICTLGIPANLINVIVLTRQNMISAVNTILCAIACSDLIVNIAYIPYLIHELADSSNESAYYSYNWACYILIHAHATVTAHTISIWLTCALATWRYCVIRSQSSNKRNWSVELAKRAIAGVACFVPVFCIPNYLSFAIVHETTDKNTTIYKVGFSELSENSQFIKTSHFWIFSCLTKLLPCLLLTFFTTVLIKLMSEARKRRLRLTNNFTRNSSDNATMLHSKSSIPNGLKIGHHQRKASMDPRELDTQRRASEADPNGHHAHGVHGARGGKIAANGFRLRPGLLKRPRQDNRRTASKDDADGDDDRCGGSERVTSRSGRVAVGENNNLQLLARNMSMQRNVMVIKEAAGKCQPHQNDDDGDDGKGKKSRQTGGGHYHHQHRYQRQQTGHRFGELESSSGPFNNRLTSSMGSHEIIDFSTSANNELTDNATSGNNKSNNPASYVTPHSGSSCATDAECLHGSASSSSSDTSTDALDHQTVVQTNFQHYPHQQQQQQHPQQLLVETTAPKSMQAVSTTTRTFMMTSDDRANLIGDSSNNNNEEPPQRHPSSGMPPRSASTSGALELYAVNNNNGTGGAQSRLTMIAQNDRYAPTTTATGAPPTLGVVPRLSPGNGIRKSGMTSAHRSASASVQTNLLPENKHTSLMSTEAGDHTNSNDATRAAETATAADTIVTQDQTQTRPRSIGSASLAPLQIVRFQATHRQLSQNETTTRLLIAVIILFLVCEFPAGILAALCAILGQDFFDNVYQPMGTLTDLLALINSSVNFILYCFMSTQFRVTFYRVVLRCPSPRDVSSLK</sequence>
<feature type="compositionally biased region" description="Polar residues" evidence="6">
    <location>
        <begin position="621"/>
        <end position="630"/>
    </location>
</feature>
<dbReference type="GO" id="GO:0008528">
    <property type="term" value="F:G protein-coupled peptide receptor activity"/>
    <property type="evidence" value="ECO:0007669"/>
    <property type="project" value="InterPro"/>
</dbReference>
<keyword evidence="4 7" id="KW-1133">Transmembrane helix</keyword>
<evidence type="ECO:0000313" key="9">
    <source>
        <dbReference type="EMBL" id="MDE48370.1"/>
    </source>
</evidence>
<protein>
    <recommendedName>
        <fullName evidence="8">G-protein coupled receptors family 1 profile domain-containing protein</fullName>
    </recommendedName>
</protein>
<feature type="domain" description="G-protein coupled receptors family 1 profile" evidence="8">
    <location>
        <begin position="793"/>
        <end position="857"/>
    </location>
</feature>
<evidence type="ECO:0000256" key="1">
    <source>
        <dbReference type="ARBA" id="ARBA00004370"/>
    </source>
</evidence>
<evidence type="ECO:0000256" key="2">
    <source>
        <dbReference type="ARBA" id="ARBA00010663"/>
    </source>
</evidence>
<dbReference type="PANTHER" id="PTHR46273">
    <property type="entry name" value="MYOSUPPRESSIN RECEPTOR 1, ISOFORM B-RELATED"/>
    <property type="match status" value="1"/>
</dbReference>
<dbReference type="InterPro" id="IPR000276">
    <property type="entry name" value="GPCR_Rhodpsn"/>
</dbReference>
<feature type="region of interest" description="Disordered" evidence="6">
    <location>
        <begin position="437"/>
        <end position="476"/>
    </location>
</feature>
<gene>
    <name evidence="9" type="ORF">g.16519</name>
</gene>
<name>A0A6G1SEM0_9ACAR</name>
<evidence type="ECO:0000256" key="6">
    <source>
        <dbReference type="SAM" id="MobiDB-lite"/>
    </source>
</evidence>
<keyword evidence="3 7" id="KW-0812">Transmembrane</keyword>